<evidence type="ECO:0000313" key="3">
    <source>
        <dbReference type="Proteomes" id="UP000006671"/>
    </source>
</evidence>
<accession>D2VYQ5</accession>
<dbReference type="InParanoid" id="D2VYQ5"/>
<keyword evidence="1" id="KW-1133">Transmembrane helix</keyword>
<protein>
    <submittedName>
        <fullName evidence="2">Predicted protein</fullName>
    </submittedName>
</protein>
<feature type="transmembrane region" description="Helical" evidence="1">
    <location>
        <begin position="400"/>
        <end position="422"/>
    </location>
</feature>
<dbReference type="Proteomes" id="UP000006671">
    <property type="component" value="Unassembled WGS sequence"/>
</dbReference>
<keyword evidence="1" id="KW-0472">Membrane</keyword>
<feature type="transmembrane region" description="Helical" evidence="1">
    <location>
        <begin position="276"/>
        <end position="294"/>
    </location>
</feature>
<gene>
    <name evidence="2" type="ORF">NAEGRDRAFT_74204</name>
</gene>
<feature type="transmembrane region" description="Helical" evidence="1">
    <location>
        <begin position="206"/>
        <end position="228"/>
    </location>
</feature>
<sequence length="602" mass="70977">MEWKLNYSSSFESNLHISISKSGPTFCVAIQLFSDQDSSYIHVNQSLNFITKDDILTNVTYRMFCYYQNVRIWDYEKKPASFCFTKISSTLYRRNCTGVGKVNEKLDEMIANGDWNFTLRKPFQQFYMKMTDLNIDIPLKLDNLTGLQMHVMLIDHWAYPEEFYLSAIKKPYYIIPLLVNYTDNETIPYWDSQCDDYTYSSRAQYFIWKMAALVFGLVEYSIMFILLIIKRKHRVIESRFIIPIFSMGVYILRCLINIALNIAYYDPEFDTLIEHLVIVLVMSLHMLQGIRYYLSRFFYSKYYSKRDSVIMKILLSKISILIEMVLVIVCEVAVVSVLVIYSFNDIPPISNALAVSCCVGYFILLSIGVIAHFCSNIEFVKKIKRPKQIFKWFFIHDDPFGYNGEFLILTFLLIVAGIHYGLSEISGGYLTLEPMDGTRPINRMYLNNGFGYFLYGSSKILLTLSYGLQSIFLISLTFRKVETPKYDLKEQKEEMDLFLSKVFQDGTSCVEIFKRFLITEFKMELLEIYTFLTKYPKSTVEEYLKISPQTTLFVNTHLRKRQDVDTYQEVSRQLLEIFNRMKQTIVYEEEYMRRKKKSIRIQ</sequence>
<keyword evidence="3" id="KW-1185">Reference proteome</keyword>
<dbReference type="GeneID" id="8857842"/>
<organism evidence="3">
    <name type="scientific">Naegleria gruberi</name>
    <name type="common">Amoeba</name>
    <dbReference type="NCBI Taxonomy" id="5762"/>
    <lineage>
        <taxon>Eukaryota</taxon>
        <taxon>Discoba</taxon>
        <taxon>Heterolobosea</taxon>
        <taxon>Tetramitia</taxon>
        <taxon>Eutetramitia</taxon>
        <taxon>Vahlkampfiidae</taxon>
        <taxon>Naegleria</taxon>
    </lineage>
</organism>
<evidence type="ECO:0000256" key="1">
    <source>
        <dbReference type="SAM" id="Phobius"/>
    </source>
</evidence>
<dbReference type="AlphaFoldDB" id="D2VYQ5"/>
<reference evidence="2 3" key="1">
    <citation type="journal article" date="2010" name="Cell">
        <title>The genome of Naegleria gruberi illuminates early eukaryotic versatility.</title>
        <authorList>
            <person name="Fritz-Laylin L.K."/>
            <person name="Prochnik S.E."/>
            <person name="Ginger M.L."/>
            <person name="Dacks J.B."/>
            <person name="Carpenter M.L."/>
            <person name="Field M.C."/>
            <person name="Kuo A."/>
            <person name="Paredez A."/>
            <person name="Chapman J."/>
            <person name="Pham J."/>
            <person name="Shu S."/>
            <person name="Neupane R."/>
            <person name="Cipriano M."/>
            <person name="Mancuso J."/>
            <person name="Tu H."/>
            <person name="Salamov A."/>
            <person name="Lindquist E."/>
            <person name="Shapiro H."/>
            <person name="Lucas S."/>
            <person name="Grigoriev I.V."/>
            <person name="Cande W.Z."/>
            <person name="Fulton C."/>
            <person name="Rokhsar D.S."/>
            <person name="Dawson S.C."/>
        </authorList>
    </citation>
    <scope>NUCLEOTIDE SEQUENCE [LARGE SCALE GENOMIC DNA]</scope>
    <source>
        <strain evidence="2 3">NEG-M</strain>
    </source>
</reference>
<proteinExistence type="predicted"/>
<feature type="transmembrane region" description="Helical" evidence="1">
    <location>
        <begin position="452"/>
        <end position="476"/>
    </location>
</feature>
<feature type="transmembrane region" description="Helical" evidence="1">
    <location>
        <begin position="314"/>
        <end position="341"/>
    </location>
</feature>
<name>D2VYQ5_NAEGR</name>
<dbReference type="VEuPathDB" id="AmoebaDB:NAEGRDRAFT_74204"/>
<dbReference type="KEGG" id="ngr:NAEGRDRAFT_74204"/>
<dbReference type="EMBL" id="GG738912">
    <property type="protein sequence ID" value="EFC37952.1"/>
    <property type="molecule type" value="Genomic_DNA"/>
</dbReference>
<dbReference type="RefSeq" id="XP_002670696.1">
    <property type="nucleotide sequence ID" value="XM_002670650.1"/>
</dbReference>
<feature type="transmembrane region" description="Helical" evidence="1">
    <location>
        <begin position="353"/>
        <end position="379"/>
    </location>
</feature>
<keyword evidence="1" id="KW-0812">Transmembrane</keyword>
<feature type="transmembrane region" description="Helical" evidence="1">
    <location>
        <begin position="240"/>
        <end position="264"/>
    </location>
</feature>
<evidence type="ECO:0000313" key="2">
    <source>
        <dbReference type="EMBL" id="EFC37952.1"/>
    </source>
</evidence>